<dbReference type="InterPro" id="IPR015943">
    <property type="entry name" value="WD40/YVTN_repeat-like_dom_sf"/>
</dbReference>
<dbReference type="SUPFAM" id="SSF101898">
    <property type="entry name" value="NHL repeat"/>
    <property type="match status" value="1"/>
</dbReference>
<evidence type="ECO:0000313" key="2">
    <source>
        <dbReference type="EMBL" id="QHT84930.1"/>
    </source>
</evidence>
<dbReference type="InterPro" id="IPR051200">
    <property type="entry name" value="Host-pathogen_enzymatic-act"/>
</dbReference>
<dbReference type="PANTHER" id="PTHR47197">
    <property type="entry name" value="PROTEIN NIRF"/>
    <property type="match status" value="1"/>
</dbReference>
<keyword evidence="1" id="KW-0677">Repeat</keyword>
<protein>
    <submittedName>
        <fullName evidence="2">Uncharacterized protein</fullName>
    </submittedName>
</protein>
<dbReference type="PANTHER" id="PTHR47197:SF3">
    <property type="entry name" value="DIHYDRO-HEME D1 DEHYDROGENASE"/>
    <property type="match status" value="1"/>
</dbReference>
<dbReference type="Pfam" id="PF10282">
    <property type="entry name" value="Lactonase"/>
    <property type="match status" value="1"/>
</dbReference>
<evidence type="ECO:0000256" key="1">
    <source>
        <dbReference type="ARBA" id="ARBA00022737"/>
    </source>
</evidence>
<dbReference type="AlphaFoldDB" id="A0A6C0HWX9"/>
<dbReference type="InterPro" id="IPR019405">
    <property type="entry name" value="Lactonase_7-beta_prop"/>
</dbReference>
<sequence>MSFAVSFPSPVGIVIDGTSSYVYVANNGGSNIAKFNLTYDSNLSIVDASWVTGVTNPRYLVIDPSGEYMYATSTFNSQIAKINMVDGNLNADWVSLPNGSSLGGLVIDPTGQYLYVANYGSENTICKIDISTGNSINWVNIIAPVGLIMDTIGTYLYCSTGAYIQQIDISNATITNSTWTTFPDDYIIEDMVIDYRQFFMYAPNSNGDSICQISPITGNLFNTTFLVGLNSPSGITMLPNRNTLFVSDTGNNRIMIYILPSF</sequence>
<dbReference type="InterPro" id="IPR001258">
    <property type="entry name" value="NHL_repeat"/>
</dbReference>
<proteinExistence type="predicted"/>
<dbReference type="EMBL" id="MN740028">
    <property type="protein sequence ID" value="QHT84930.1"/>
    <property type="molecule type" value="Genomic_DNA"/>
</dbReference>
<reference evidence="2" key="1">
    <citation type="journal article" date="2020" name="Nature">
        <title>Giant virus diversity and host interactions through global metagenomics.</title>
        <authorList>
            <person name="Schulz F."/>
            <person name="Roux S."/>
            <person name="Paez-Espino D."/>
            <person name="Jungbluth S."/>
            <person name="Walsh D.A."/>
            <person name="Denef V.J."/>
            <person name="McMahon K.D."/>
            <person name="Konstantinidis K.T."/>
            <person name="Eloe-Fadrosh E.A."/>
            <person name="Kyrpides N.C."/>
            <person name="Woyke T."/>
        </authorList>
    </citation>
    <scope>NUCLEOTIDE SEQUENCE</scope>
    <source>
        <strain evidence="2">GVMAG-M-3300023184-178</strain>
    </source>
</reference>
<accession>A0A6C0HWX9</accession>
<dbReference type="Pfam" id="PF01436">
    <property type="entry name" value="NHL"/>
    <property type="match status" value="1"/>
</dbReference>
<dbReference type="Gene3D" id="2.130.10.10">
    <property type="entry name" value="YVTN repeat-like/Quinoprotein amine dehydrogenase"/>
    <property type="match status" value="2"/>
</dbReference>
<name>A0A6C0HWX9_9ZZZZ</name>
<organism evidence="2">
    <name type="scientific">viral metagenome</name>
    <dbReference type="NCBI Taxonomy" id="1070528"/>
    <lineage>
        <taxon>unclassified sequences</taxon>
        <taxon>metagenomes</taxon>
        <taxon>organismal metagenomes</taxon>
    </lineage>
</organism>